<name>A0AAV1CGL0_OLDCO</name>
<proteinExistence type="predicted"/>
<reference evidence="1" key="1">
    <citation type="submission" date="2023-03" db="EMBL/GenBank/DDBJ databases">
        <authorList>
            <person name="Julca I."/>
        </authorList>
    </citation>
    <scope>NUCLEOTIDE SEQUENCE</scope>
</reference>
<dbReference type="EMBL" id="OX459119">
    <property type="protein sequence ID" value="CAI9094567.1"/>
    <property type="molecule type" value="Genomic_DNA"/>
</dbReference>
<accession>A0AAV1CGL0</accession>
<gene>
    <name evidence="1" type="ORF">OLC1_LOCUS5706</name>
</gene>
<protein>
    <submittedName>
        <fullName evidence="1">OLC1v1030327C1</fullName>
    </submittedName>
</protein>
<dbReference type="Proteomes" id="UP001161247">
    <property type="component" value="Chromosome 2"/>
</dbReference>
<keyword evidence="2" id="KW-1185">Reference proteome</keyword>
<evidence type="ECO:0000313" key="1">
    <source>
        <dbReference type="EMBL" id="CAI9094567.1"/>
    </source>
</evidence>
<evidence type="ECO:0000313" key="2">
    <source>
        <dbReference type="Proteomes" id="UP001161247"/>
    </source>
</evidence>
<sequence length="78" mass="9243">MARYGPKYWNQIHESRVYEADHIPVEHPLYWRIASHRPVDFKLTAGPRSLKYFLQMCMGAIDKFNKASNQVPLFDTFI</sequence>
<organism evidence="1 2">
    <name type="scientific">Oldenlandia corymbosa var. corymbosa</name>
    <dbReference type="NCBI Taxonomy" id="529605"/>
    <lineage>
        <taxon>Eukaryota</taxon>
        <taxon>Viridiplantae</taxon>
        <taxon>Streptophyta</taxon>
        <taxon>Embryophyta</taxon>
        <taxon>Tracheophyta</taxon>
        <taxon>Spermatophyta</taxon>
        <taxon>Magnoliopsida</taxon>
        <taxon>eudicotyledons</taxon>
        <taxon>Gunneridae</taxon>
        <taxon>Pentapetalae</taxon>
        <taxon>asterids</taxon>
        <taxon>lamiids</taxon>
        <taxon>Gentianales</taxon>
        <taxon>Rubiaceae</taxon>
        <taxon>Rubioideae</taxon>
        <taxon>Spermacoceae</taxon>
        <taxon>Hedyotis-Oldenlandia complex</taxon>
        <taxon>Oldenlandia</taxon>
    </lineage>
</organism>
<dbReference type="AlphaFoldDB" id="A0AAV1CGL0"/>